<proteinExistence type="predicted"/>
<accession>A0A8S5P0B3</accession>
<evidence type="ECO:0000313" key="1">
    <source>
        <dbReference type="EMBL" id="DAD99888.1"/>
    </source>
</evidence>
<protein>
    <recommendedName>
        <fullName evidence="2">Type VI secretion protein</fullName>
    </recommendedName>
</protein>
<sequence length="104" mass="11863">MTERIRQKKFFRNNGVVLKGINLLRTQYVSLSELRYALEPTIAESELRDSVNYLSECGYIKMRSIRSKQPTTLADSDFDEIEAKVSAEGIKIIACAKIDECIEV</sequence>
<organism evidence="1">
    <name type="scientific">Siphoviridae sp. ctwhn18</name>
    <dbReference type="NCBI Taxonomy" id="2825733"/>
    <lineage>
        <taxon>Viruses</taxon>
        <taxon>Duplodnaviria</taxon>
        <taxon>Heunggongvirae</taxon>
        <taxon>Uroviricota</taxon>
        <taxon>Caudoviricetes</taxon>
    </lineage>
</organism>
<dbReference type="EMBL" id="BK015295">
    <property type="protein sequence ID" value="DAD99888.1"/>
    <property type="molecule type" value="Genomic_DNA"/>
</dbReference>
<reference evidence="1" key="1">
    <citation type="journal article" date="2021" name="Proc. Natl. Acad. Sci. U.S.A.">
        <title>A Catalog of Tens of Thousands of Viruses from Human Metagenomes Reveals Hidden Associations with Chronic Diseases.</title>
        <authorList>
            <person name="Tisza M.J."/>
            <person name="Buck C.B."/>
        </authorList>
    </citation>
    <scope>NUCLEOTIDE SEQUENCE</scope>
    <source>
        <strain evidence="1">Ctwhn18</strain>
    </source>
</reference>
<evidence type="ECO:0008006" key="2">
    <source>
        <dbReference type="Google" id="ProtNLM"/>
    </source>
</evidence>
<name>A0A8S5P0B3_9CAUD</name>